<evidence type="ECO:0008006" key="3">
    <source>
        <dbReference type="Google" id="ProtNLM"/>
    </source>
</evidence>
<name>A0A1F8AUV6_9BACT</name>
<dbReference type="Proteomes" id="UP000178603">
    <property type="component" value="Unassembled WGS sequence"/>
</dbReference>
<organism evidence="1 2">
    <name type="scientific">Candidatus Woesebacteria bacterium RIFCSPHIGHO2_12_FULL_41_24</name>
    <dbReference type="NCBI Taxonomy" id="1802510"/>
    <lineage>
        <taxon>Bacteria</taxon>
        <taxon>Candidatus Woeseibacteriota</taxon>
    </lineage>
</organism>
<reference evidence="1 2" key="1">
    <citation type="journal article" date="2016" name="Nat. Commun.">
        <title>Thousands of microbial genomes shed light on interconnected biogeochemical processes in an aquifer system.</title>
        <authorList>
            <person name="Anantharaman K."/>
            <person name="Brown C.T."/>
            <person name="Hug L.A."/>
            <person name="Sharon I."/>
            <person name="Castelle C.J."/>
            <person name="Probst A.J."/>
            <person name="Thomas B.C."/>
            <person name="Singh A."/>
            <person name="Wilkins M.J."/>
            <person name="Karaoz U."/>
            <person name="Brodie E.L."/>
            <person name="Williams K.H."/>
            <person name="Hubbard S.S."/>
            <person name="Banfield J.F."/>
        </authorList>
    </citation>
    <scope>NUCLEOTIDE SEQUENCE [LARGE SCALE GENOMIC DNA]</scope>
</reference>
<comment type="caution">
    <text evidence="1">The sequence shown here is derived from an EMBL/GenBank/DDBJ whole genome shotgun (WGS) entry which is preliminary data.</text>
</comment>
<gene>
    <name evidence="1" type="ORF">A3E44_01325</name>
</gene>
<evidence type="ECO:0000313" key="2">
    <source>
        <dbReference type="Proteomes" id="UP000178603"/>
    </source>
</evidence>
<protein>
    <recommendedName>
        <fullName evidence="3">Diacylglycerol glucosyltransferase N-terminal domain-containing protein</fullName>
    </recommendedName>
</protein>
<dbReference type="AlphaFoldDB" id="A0A1F8AUV6"/>
<proteinExistence type="predicted"/>
<dbReference type="EMBL" id="MGGW01000002">
    <property type="protein sequence ID" value="OGM55542.1"/>
    <property type="molecule type" value="Genomic_DNA"/>
</dbReference>
<evidence type="ECO:0000313" key="1">
    <source>
        <dbReference type="EMBL" id="OGM55542.1"/>
    </source>
</evidence>
<accession>A0A1F8AUV6</accession>
<sequence>MENLLSKDNLIIFTTAPTGLGHIRVMDALLDGLPEGVDVKEVGVQNISAAKIHRLGSVFPFLQKITEFYQTNPMAEKIAAGVYKAYHHSKTKEITARLKELKVKFPNKKNWLIVSTHHAFAHEIEYIKGKLERNLGIKILLFVIMTDDSPQRVWVINNADIIFSPSERTSLKIHSMLKSNSAAKIITISFPVSPRLTKRLTDEEFNQISGQFDNAQKQPLHIEIPISGAAVQLDFFKKLIDSLKQEKIKFTIVGQDSIYTKMFFTHLGKNQNVGLLIGRGAKQTVNYYESLFYQSPRPGVEITKPSEQCFKSILKPNEQGGVVLLLTNPVGRQEQDNLNFLVRHDLIPDTKHQEKLFSILLTSAKGGPAFGWNMQELSYWTYRASHWRGVRLPSNSKDAAEFIINLKQSGILLAMLSYVSHKKKELTSGGVAQIWEEIDKFLGYNKRA</sequence>